<evidence type="ECO:0000313" key="1">
    <source>
        <dbReference type="EMBL" id="CAG8631236.1"/>
    </source>
</evidence>
<dbReference type="EMBL" id="CAJVQC010011790">
    <property type="protein sequence ID" value="CAG8631236.1"/>
    <property type="molecule type" value="Genomic_DNA"/>
</dbReference>
<evidence type="ECO:0000313" key="2">
    <source>
        <dbReference type="Proteomes" id="UP000789920"/>
    </source>
</evidence>
<name>A0ACA9N5A9_9GLOM</name>
<dbReference type="Proteomes" id="UP000789920">
    <property type="component" value="Unassembled WGS sequence"/>
</dbReference>
<sequence length="153" mass="18595">MYFVVRLTFESDIGLDKAFYQESNNESIENFITDFEGYAAMKDWDEDKMRLVISLYVAELLRNWIRDIVGAKKTWTKVKNTILISAKAKYDTEAKIECLMNLNNCEKKHWYLRGLPEKYRNKIKKRYPETYKETRDWVIKVEKFEKSEYWCWI</sequence>
<organism evidence="1 2">
    <name type="scientific">Racocetra persica</name>
    <dbReference type="NCBI Taxonomy" id="160502"/>
    <lineage>
        <taxon>Eukaryota</taxon>
        <taxon>Fungi</taxon>
        <taxon>Fungi incertae sedis</taxon>
        <taxon>Mucoromycota</taxon>
        <taxon>Glomeromycotina</taxon>
        <taxon>Glomeromycetes</taxon>
        <taxon>Diversisporales</taxon>
        <taxon>Gigasporaceae</taxon>
        <taxon>Racocetra</taxon>
    </lineage>
</organism>
<feature type="non-terminal residue" evidence="1">
    <location>
        <position position="153"/>
    </location>
</feature>
<reference evidence="1" key="1">
    <citation type="submission" date="2021-06" db="EMBL/GenBank/DDBJ databases">
        <authorList>
            <person name="Kallberg Y."/>
            <person name="Tangrot J."/>
            <person name="Rosling A."/>
        </authorList>
    </citation>
    <scope>NUCLEOTIDE SEQUENCE</scope>
    <source>
        <strain evidence="1">MA461A</strain>
    </source>
</reference>
<gene>
    <name evidence="1" type="ORF">RPERSI_LOCUS7117</name>
</gene>
<accession>A0ACA9N5A9</accession>
<keyword evidence="2" id="KW-1185">Reference proteome</keyword>
<proteinExistence type="predicted"/>
<comment type="caution">
    <text evidence="1">The sequence shown here is derived from an EMBL/GenBank/DDBJ whole genome shotgun (WGS) entry which is preliminary data.</text>
</comment>
<protein>
    <submittedName>
        <fullName evidence="1">21630_t:CDS:1</fullName>
    </submittedName>
</protein>